<evidence type="ECO:0000313" key="4">
    <source>
        <dbReference type="EMBL" id="NXD77201.1"/>
    </source>
</evidence>
<dbReference type="PANTHER" id="PTHR21694">
    <property type="entry name" value="COILED-COIL DOMAIN-CONTAINING PROTEIN 63"/>
    <property type="match status" value="1"/>
</dbReference>
<comment type="caution">
    <text evidence="4">The sequence shown here is derived from an EMBL/GenBank/DDBJ whole genome shotgun (WGS) entry which is preliminary data.</text>
</comment>
<dbReference type="OrthoDB" id="6766775at2759"/>
<feature type="coiled-coil region" evidence="2">
    <location>
        <begin position="50"/>
        <end position="135"/>
    </location>
</feature>
<dbReference type="GO" id="GO:0003341">
    <property type="term" value="P:cilium movement"/>
    <property type="evidence" value="ECO:0007669"/>
    <property type="project" value="TreeGrafter"/>
</dbReference>
<accession>A0A851YSI2</accession>
<gene>
    <name evidence="4" type="primary">Ccdc63</name>
    <name evidence="4" type="ORF">HALSEN_R01600</name>
</gene>
<dbReference type="Pfam" id="PF21773">
    <property type="entry name" value="ODAD1_CC"/>
    <property type="match status" value="1"/>
</dbReference>
<evidence type="ECO:0000259" key="3">
    <source>
        <dbReference type="Pfam" id="PF21773"/>
    </source>
</evidence>
<feature type="non-terminal residue" evidence="4">
    <location>
        <position position="488"/>
    </location>
</feature>
<keyword evidence="1 2" id="KW-0175">Coiled coil</keyword>
<dbReference type="Proteomes" id="UP000648918">
    <property type="component" value="Unassembled WGS sequence"/>
</dbReference>
<organism evidence="4 5">
    <name type="scientific">Halcyon senegalensis</name>
    <dbReference type="NCBI Taxonomy" id="342381"/>
    <lineage>
        <taxon>Eukaryota</taxon>
        <taxon>Metazoa</taxon>
        <taxon>Chordata</taxon>
        <taxon>Craniata</taxon>
        <taxon>Vertebrata</taxon>
        <taxon>Euteleostomi</taxon>
        <taxon>Archelosauria</taxon>
        <taxon>Archosauria</taxon>
        <taxon>Dinosauria</taxon>
        <taxon>Saurischia</taxon>
        <taxon>Theropoda</taxon>
        <taxon>Coelurosauria</taxon>
        <taxon>Aves</taxon>
        <taxon>Neognathae</taxon>
        <taxon>Neoaves</taxon>
        <taxon>Telluraves</taxon>
        <taxon>Coraciimorphae</taxon>
        <taxon>Coraciiformes</taxon>
        <taxon>Alcedinidae</taxon>
        <taxon>Halcyon</taxon>
    </lineage>
</organism>
<feature type="domain" description="ODAD1 central coiled coil region" evidence="3">
    <location>
        <begin position="91"/>
        <end position="373"/>
    </location>
</feature>
<dbReference type="AlphaFoldDB" id="A0A851YSI2"/>
<sequence>KEMELLTREREEKSLMLSQITSLRNTKRDDRNCRELHCLLQSRNEYDSVIRERKALLDDLDKQILELEKNIVIQKRRMVKAKQAKSSKRLQKETEKLETHLHNLTVQRDTNTSRNERLREEIKDLQTQKAVFSSLYFKFHKKLERLRWQMDAAVGETTQARERQREDLERIPKVKELRSKDTVKYDTHMREQKKIGDWEARLKTFTLTVFTDWSKLEEEAKKKKALKAARQAEHGQEESIEGQWVAYQRLLELAEDGDVGRLLNTFRQREGKNLAYLTYAAELTDELKRTEQRVKDLQMEISALVMDQERAEISSLKVLKELEEKITKTTEEAKWCEERGKASSKVLGQLMSEMEALGRDINCSVTKTVEQLREDKDVDLNLVQFFSLVEKKINELLLMEAVQCYSSADGSDPAQPLLNPLLGTTDVQEKDLGQLYQPPPALDVTADVIDACELPLDHRQLRQLVLQSHLKGQDDATDADEKRVALEC</sequence>
<protein>
    <submittedName>
        <fullName evidence="4">CCD63 protein</fullName>
    </submittedName>
</protein>
<dbReference type="InterPro" id="IPR051876">
    <property type="entry name" value="ODA-DC/CCD"/>
</dbReference>
<reference evidence="4" key="1">
    <citation type="submission" date="2019-09" db="EMBL/GenBank/DDBJ databases">
        <title>Bird 10,000 Genomes (B10K) Project - Family phase.</title>
        <authorList>
            <person name="Zhang G."/>
        </authorList>
    </citation>
    <scope>NUCLEOTIDE SEQUENCE</scope>
    <source>
        <strain evidence="4">B10K-DU-024-03</strain>
        <tissue evidence="4">Muscle</tissue>
    </source>
</reference>
<proteinExistence type="predicted"/>
<dbReference type="PANTHER" id="PTHR21694:SF18">
    <property type="entry name" value="COILED-COIL DOMAIN-CONTAINING PROTEIN 63"/>
    <property type="match status" value="1"/>
</dbReference>
<evidence type="ECO:0000256" key="1">
    <source>
        <dbReference type="ARBA" id="ARBA00023054"/>
    </source>
</evidence>
<feature type="non-terminal residue" evidence="4">
    <location>
        <position position="1"/>
    </location>
</feature>
<dbReference type="GO" id="GO:0036158">
    <property type="term" value="P:outer dynein arm assembly"/>
    <property type="evidence" value="ECO:0007669"/>
    <property type="project" value="TreeGrafter"/>
</dbReference>
<feature type="coiled-coil region" evidence="2">
    <location>
        <begin position="280"/>
        <end position="339"/>
    </location>
</feature>
<dbReference type="InterPro" id="IPR049258">
    <property type="entry name" value="ODAD1_CC"/>
</dbReference>
<dbReference type="EMBL" id="WBNJ01000030">
    <property type="protein sequence ID" value="NXD77201.1"/>
    <property type="molecule type" value="Genomic_DNA"/>
</dbReference>
<evidence type="ECO:0000256" key="2">
    <source>
        <dbReference type="SAM" id="Coils"/>
    </source>
</evidence>
<dbReference type="GO" id="GO:0005930">
    <property type="term" value="C:axoneme"/>
    <property type="evidence" value="ECO:0007669"/>
    <property type="project" value="TreeGrafter"/>
</dbReference>
<evidence type="ECO:0000313" key="5">
    <source>
        <dbReference type="Proteomes" id="UP000648918"/>
    </source>
</evidence>
<name>A0A851YSI2_9AVES</name>
<keyword evidence="5" id="KW-1185">Reference proteome</keyword>